<name>H2ZCS3_CIOSA</name>
<dbReference type="Proteomes" id="UP000007875">
    <property type="component" value="Unassembled WGS sequence"/>
</dbReference>
<evidence type="ECO:0000313" key="2">
    <source>
        <dbReference type="Proteomes" id="UP000007875"/>
    </source>
</evidence>
<keyword evidence="2" id="KW-1185">Reference proteome</keyword>
<organism evidence="1 2">
    <name type="scientific">Ciona savignyi</name>
    <name type="common">Pacific transparent sea squirt</name>
    <dbReference type="NCBI Taxonomy" id="51511"/>
    <lineage>
        <taxon>Eukaryota</taxon>
        <taxon>Metazoa</taxon>
        <taxon>Chordata</taxon>
        <taxon>Tunicata</taxon>
        <taxon>Ascidiacea</taxon>
        <taxon>Phlebobranchia</taxon>
        <taxon>Cionidae</taxon>
        <taxon>Ciona</taxon>
    </lineage>
</organism>
<accession>H2ZCS3</accession>
<dbReference type="HOGENOM" id="CLU_2564274_0_0_1"/>
<dbReference type="AlphaFoldDB" id="H2ZCS3"/>
<protein>
    <submittedName>
        <fullName evidence="1">Uncharacterized protein</fullName>
    </submittedName>
</protein>
<reference evidence="1" key="3">
    <citation type="submission" date="2025-09" db="UniProtKB">
        <authorList>
            <consortium name="Ensembl"/>
        </authorList>
    </citation>
    <scope>IDENTIFICATION</scope>
</reference>
<evidence type="ECO:0000313" key="1">
    <source>
        <dbReference type="Ensembl" id="ENSCSAVP00000015389.1"/>
    </source>
</evidence>
<proteinExistence type="predicted"/>
<sequence>MYNQDVAKPRLTMILKLLLSVDKQATQNQDDDSTVNLERIRSASMTTSNENKEEKTLIHLLYLLNCGNPIQQAKHLIKLISD</sequence>
<reference evidence="1" key="2">
    <citation type="submission" date="2025-08" db="UniProtKB">
        <authorList>
            <consortium name="Ensembl"/>
        </authorList>
    </citation>
    <scope>IDENTIFICATION</scope>
</reference>
<dbReference type="InParanoid" id="H2ZCS3"/>
<reference evidence="2" key="1">
    <citation type="submission" date="2003-08" db="EMBL/GenBank/DDBJ databases">
        <authorList>
            <person name="Birren B."/>
            <person name="Nusbaum C."/>
            <person name="Abebe A."/>
            <person name="Abouelleil A."/>
            <person name="Adekoya E."/>
            <person name="Ait-zahra M."/>
            <person name="Allen N."/>
            <person name="Allen T."/>
            <person name="An P."/>
            <person name="Anderson M."/>
            <person name="Anderson S."/>
            <person name="Arachchi H."/>
            <person name="Armbruster J."/>
            <person name="Bachantsang P."/>
            <person name="Baldwin J."/>
            <person name="Barry A."/>
            <person name="Bayul T."/>
            <person name="Blitshsteyn B."/>
            <person name="Bloom T."/>
            <person name="Blye J."/>
            <person name="Boguslavskiy L."/>
            <person name="Borowsky M."/>
            <person name="Boukhgalter B."/>
            <person name="Brunache A."/>
            <person name="Butler J."/>
            <person name="Calixte N."/>
            <person name="Calvo S."/>
            <person name="Camarata J."/>
            <person name="Campo K."/>
            <person name="Chang J."/>
            <person name="Cheshatsang Y."/>
            <person name="Citroen M."/>
            <person name="Collymore A."/>
            <person name="Considine T."/>
            <person name="Cook A."/>
            <person name="Cooke P."/>
            <person name="Corum B."/>
            <person name="Cuomo C."/>
            <person name="David R."/>
            <person name="Dawoe T."/>
            <person name="Degray S."/>
            <person name="Dodge S."/>
            <person name="Dooley K."/>
            <person name="Dorje P."/>
            <person name="Dorjee K."/>
            <person name="Dorris L."/>
            <person name="Duffey N."/>
            <person name="Dupes A."/>
            <person name="Elkins T."/>
            <person name="Engels R."/>
            <person name="Erickson J."/>
            <person name="Farina A."/>
            <person name="Faro S."/>
            <person name="Ferreira P."/>
            <person name="Fischer H."/>
            <person name="Fitzgerald M."/>
            <person name="Foley K."/>
            <person name="Gage D."/>
            <person name="Galagan J."/>
            <person name="Gearin G."/>
            <person name="Gnerre S."/>
            <person name="Gnirke A."/>
            <person name="Goyette A."/>
            <person name="Graham J."/>
            <person name="Grandbois E."/>
            <person name="Gyaltsen K."/>
            <person name="Hafez N."/>
            <person name="Hagopian D."/>
            <person name="Hagos B."/>
            <person name="Hall J."/>
            <person name="Hatcher B."/>
            <person name="Heller A."/>
            <person name="Higgins H."/>
            <person name="Honan T."/>
            <person name="Horn A."/>
            <person name="Houde N."/>
            <person name="Hughes L."/>
            <person name="Hulme W."/>
            <person name="Husby E."/>
            <person name="Iliev I."/>
            <person name="Jaffe D."/>
            <person name="Jones C."/>
            <person name="Kamal M."/>
            <person name="Kamat A."/>
            <person name="Kamvysselis M."/>
            <person name="Karlsson E."/>
            <person name="Kells C."/>
            <person name="Kieu A."/>
            <person name="Kisner P."/>
            <person name="Kodira C."/>
            <person name="Kulbokas E."/>
            <person name="Labutti K."/>
            <person name="Lama D."/>
            <person name="Landers T."/>
            <person name="Leger J."/>
            <person name="Levine S."/>
            <person name="Lewis D."/>
            <person name="Lewis T."/>
            <person name="Lindblad-toh K."/>
            <person name="Liu X."/>
            <person name="Lokyitsang T."/>
            <person name="Lokyitsang Y."/>
            <person name="Lucien O."/>
            <person name="Lui A."/>
            <person name="Ma L.J."/>
            <person name="Mabbitt R."/>
            <person name="Macdonald J."/>
            <person name="Maclean C."/>
            <person name="Major J."/>
            <person name="Manning J."/>
            <person name="Marabella R."/>
            <person name="Maru K."/>
            <person name="Matthews C."/>
            <person name="Mauceli E."/>
            <person name="Mccarthy M."/>
            <person name="Mcdonough S."/>
            <person name="Mcghee T."/>
            <person name="Meldrim J."/>
            <person name="Meneus L."/>
            <person name="Mesirov J."/>
            <person name="Mihalev A."/>
            <person name="Mihova T."/>
            <person name="Mikkelsen T."/>
            <person name="Mlenga V."/>
            <person name="Moru K."/>
            <person name="Mozes J."/>
            <person name="Mulrain L."/>
            <person name="Munson G."/>
            <person name="Naylor J."/>
            <person name="Newes C."/>
            <person name="Nguyen C."/>
            <person name="Nguyen N."/>
            <person name="Nguyen T."/>
            <person name="Nicol R."/>
            <person name="Nielsen C."/>
            <person name="Nizzari M."/>
            <person name="Norbu C."/>
            <person name="Norbu N."/>
            <person name="O'donnell P."/>
            <person name="Okoawo O."/>
            <person name="O'leary S."/>
            <person name="Omotosho B."/>
            <person name="O'neill K."/>
            <person name="Osman S."/>
            <person name="Parker S."/>
            <person name="Perrin D."/>
            <person name="Phunkhang P."/>
            <person name="Piqani B."/>
            <person name="Purcell S."/>
            <person name="Rachupka T."/>
            <person name="Ramasamy U."/>
            <person name="Rameau R."/>
            <person name="Ray V."/>
            <person name="Raymond C."/>
            <person name="Retta R."/>
            <person name="Richardson S."/>
            <person name="Rise C."/>
            <person name="Rodriguez J."/>
            <person name="Rogers J."/>
            <person name="Rogov P."/>
            <person name="Rutman M."/>
            <person name="Schupbach R."/>
            <person name="Seaman C."/>
            <person name="Settipalli S."/>
            <person name="Sharpe T."/>
            <person name="Sheridan J."/>
            <person name="Sherpa N."/>
            <person name="Shi J."/>
            <person name="Smirnov S."/>
            <person name="Smith C."/>
            <person name="Sougnez C."/>
            <person name="Spencer B."/>
            <person name="Stalker J."/>
            <person name="Stange-thomann N."/>
            <person name="Stavropoulos S."/>
            <person name="Stetson K."/>
            <person name="Stone C."/>
            <person name="Stone S."/>
            <person name="Stubbs M."/>
            <person name="Talamas J."/>
            <person name="Tchuinga P."/>
            <person name="Tenzing P."/>
            <person name="Tesfaye S."/>
            <person name="Theodore J."/>
            <person name="Thoulutsang Y."/>
            <person name="Topham K."/>
            <person name="Towey S."/>
            <person name="Tsamla T."/>
            <person name="Tsomo N."/>
            <person name="Vallee D."/>
            <person name="Vassiliev H."/>
            <person name="Venkataraman V."/>
            <person name="Vinson J."/>
            <person name="Vo A."/>
            <person name="Wade C."/>
            <person name="Wang S."/>
            <person name="Wangchuk T."/>
            <person name="Wangdi T."/>
            <person name="Whittaker C."/>
            <person name="Wilkinson J."/>
            <person name="Wu Y."/>
            <person name="Wyman D."/>
            <person name="Yadav S."/>
            <person name="Yang S."/>
            <person name="Yang X."/>
            <person name="Yeager S."/>
            <person name="Yee E."/>
            <person name="Young G."/>
            <person name="Zainoun J."/>
            <person name="Zembeck L."/>
            <person name="Zimmer A."/>
            <person name="Zody M."/>
            <person name="Lander E."/>
        </authorList>
    </citation>
    <scope>NUCLEOTIDE SEQUENCE [LARGE SCALE GENOMIC DNA]</scope>
</reference>
<dbReference type="Ensembl" id="ENSCSAVT00000015566.1">
    <property type="protein sequence ID" value="ENSCSAVP00000015389.1"/>
    <property type="gene ID" value="ENSCSAVG00000009034.1"/>
</dbReference>